<evidence type="ECO:0000256" key="4">
    <source>
        <dbReference type="ARBA" id="ARBA00012155"/>
    </source>
</evidence>
<dbReference type="PANTHER" id="PTHR46529">
    <property type="entry name" value="TRNA WYBUTOSINE-SYNTHESIZING PROTEIN 4"/>
    <property type="match status" value="1"/>
</dbReference>
<dbReference type="SUPFAM" id="SSF50965">
    <property type="entry name" value="Galactose oxidase, central domain"/>
    <property type="match status" value="1"/>
</dbReference>
<dbReference type="GO" id="GO:0030488">
    <property type="term" value="P:tRNA methylation"/>
    <property type="evidence" value="ECO:0007669"/>
    <property type="project" value="TreeGrafter"/>
</dbReference>
<dbReference type="EC" id="2.1.1.290" evidence="5"/>
<evidence type="ECO:0000313" key="14">
    <source>
        <dbReference type="EMBL" id="CCH45606.1"/>
    </source>
</evidence>
<comment type="similarity">
    <text evidence="3">Belongs to the methyltransferase superfamily. LCMT family.</text>
</comment>
<keyword evidence="10" id="KW-0819">tRNA processing</keyword>
<proteinExistence type="inferred from homology"/>
<dbReference type="UniPathway" id="UPA00375"/>
<evidence type="ECO:0000256" key="10">
    <source>
        <dbReference type="ARBA" id="ARBA00022694"/>
    </source>
</evidence>
<dbReference type="Gene3D" id="3.40.50.150">
    <property type="entry name" value="Vaccinia Virus protein VP39"/>
    <property type="match status" value="1"/>
</dbReference>
<dbReference type="PANTHER" id="PTHR46529:SF1">
    <property type="entry name" value="TRNA WYBUTOSINE-SYNTHESIZING PROTEIN 4"/>
    <property type="match status" value="1"/>
</dbReference>
<dbReference type="InterPro" id="IPR011043">
    <property type="entry name" value="Gal_Oxase/kelch_b-propeller"/>
</dbReference>
<name>K0KR38_WICCF</name>
<dbReference type="eggNOG" id="KOG2918">
    <property type="taxonomic scope" value="Eukaryota"/>
</dbReference>
<evidence type="ECO:0000256" key="8">
    <source>
        <dbReference type="ARBA" id="ARBA00022679"/>
    </source>
</evidence>
<evidence type="ECO:0000256" key="11">
    <source>
        <dbReference type="ARBA" id="ARBA00029750"/>
    </source>
</evidence>
<dbReference type="AlphaFoldDB" id="K0KR38"/>
<dbReference type="Pfam" id="PF13418">
    <property type="entry name" value="Beta-prop_TYW4"/>
    <property type="match status" value="1"/>
</dbReference>
<keyword evidence="15" id="KW-1185">Reference proteome</keyword>
<dbReference type="FunCoup" id="K0KR38">
    <property type="interactions" value="108"/>
</dbReference>
<comment type="catalytic activity">
    <reaction evidence="1">
        <text>7-[(3S)-3-amino-3-carboxypropyl]wyosine(37) in tRNA(Phe) + S-adenosyl-L-methionine = 7-[(3S)-(3-amino-3-methoxycarbonyl)propyl]wyosine(37) in tRNA(Phe) + S-adenosyl-L-homocysteine</text>
        <dbReference type="Rhea" id="RHEA:36903"/>
        <dbReference type="Rhea" id="RHEA-COMP:10379"/>
        <dbReference type="Rhea" id="RHEA-COMP:11844"/>
        <dbReference type="ChEBI" id="CHEBI:57856"/>
        <dbReference type="ChEBI" id="CHEBI:59789"/>
        <dbReference type="ChEBI" id="CHEBI:73543"/>
        <dbReference type="ChEBI" id="CHEBI:74275"/>
        <dbReference type="EC" id="2.1.1.290"/>
    </reaction>
</comment>
<accession>K0KR38</accession>
<evidence type="ECO:0000256" key="7">
    <source>
        <dbReference type="ARBA" id="ARBA00022603"/>
    </source>
</evidence>
<keyword evidence="9" id="KW-0949">S-adenosyl-L-methionine</keyword>
<sequence length="725" mass="82658">MGIKYKVFQWVLNQILEITLVYSKKYQVGRMSEVINPPKVELTEKQRRKLEKDERRKKFADTTIQGTNDYSIVSKRSVEKLYTQKLDQDFGISTPEYFKHFVKKVPRRSPAINRGYWTRMEAIKQSTLKIIQNSLNQGKKITIINLGAGYDPLAFQFLDSRNPDNSTHEGKVSFIDVDYPDLNKMKVQMINNSSEIKDIIGKETESKSSIEGVELQTSNYTVLSCDLKNIELFLKQLNALNLNDDQITKIYIAEVSIAYMAPEFADKVISATSNLPDSHFLCLEQILPAGQYQGFARTMLFHFNKLNSPLKSVETYPTITKQIERFEKSGYTSVGAIDLMGFWRSLPKSLHKQIDQVEAFDELEEFIHFCQHYLILHASNSSKSLYDKEPELIPIKQDSNFNKNFKLIPKNQDLERKFPAVTVSPDHNEILLNGGASISRLNSTLIASKKDNTPIFNNPTIIPSPRMTHTLNTLNNNNNEGKYLLVGGRHAPGKELSDSWILEQKNDNQYEWKEIESLPSSRSRHSTFQTNNETYIYGGNFESEPFIRFNGTNWETITTQGSITSKKSSALAFNGSKGIIIGGLNSEGGITNTLHTFTIDQDNNTIKTELLFEHPLLSRYSAKAQFISEDEILLFGGVSDYILYDQFNTIIKINLKNLEITSIKIPDEIWENFPMLVGFELIKFQNSLICIGGGEVCYSFGSIWNDILIIGDDEIPDFKLQQNSI</sequence>
<dbReference type="InterPro" id="IPR029063">
    <property type="entry name" value="SAM-dependent_MTases_sf"/>
</dbReference>
<dbReference type="Proteomes" id="UP000009328">
    <property type="component" value="Unassembled WGS sequence"/>
</dbReference>
<evidence type="ECO:0000256" key="5">
    <source>
        <dbReference type="ARBA" id="ARBA00012779"/>
    </source>
</evidence>
<organism evidence="14 15">
    <name type="scientific">Wickerhamomyces ciferrii (strain ATCC 14091 / BCRC 22168 / CBS 111 / JCM 3599 / NBRC 0793 / NRRL Y-1031 F-60-10)</name>
    <name type="common">Yeast</name>
    <name type="synonym">Pichia ciferrii</name>
    <dbReference type="NCBI Taxonomy" id="1206466"/>
    <lineage>
        <taxon>Eukaryota</taxon>
        <taxon>Fungi</taxon>
        <taxon>Dikarya</taxon>
        <taxon>Ascomycota</taxon>
        <taxon>Saccharomycotina</taxon>
        <taxon>Saccharomycetes</taxon>
        <taxon>Phaffomycetales</taxon>
        <taxon>Wickerhamomycetaceae</taxon>
        <taxon>Wickerhamomyces</taxon>
    </lineage>
</organism>
<evidence type="ECO:0000256" key="6">
    <source>
        <dbReference type="ARBA" id="ARBA00018045"/>
    </source>
</evidence>
<keyword evidence="7 14" id="KW-0489">Methyltransferase</keyword>
<gene>
    <name evidence="14" type="ORF">BN7_5189</name>
</gene>
<evidence type="ECO:0000256" key="13">
    <source>
        <dbReference type="ARBA" id="ARBA00049250"/>
    </source>
</evidence>
<evidence type="ECO:0000256" key="1">
    <source>
        <dbReference type="ARBA" id="ARBA00001806"/>
    </source>
</evidence>
<evidence type="ECO:0000313" key="15">
    <source>
        <dbReference type="Proteomes" id="UP000009328"/>
    </source>
</evidence>
<dbReference type="GO" id="GO:0031591">
    <property type="term" value="P:wybutosine biosynthetic process"/>
    <property type="evidence" value="ECO:0007669"/>
    <property type="project" value="TreeGrafter"/>
</dbReference>
<dbReference type="SUPFAM" id="SSF53335">
    <property type="entry name" value="S-adenosyl-L-methionine-dependent methyltransferases"/>
    <property type="match status" value="1"/>
</dbReference>
<dbReference type="GO" id="GO:0008175">
    <property type="term" value="F:tRNA methyltransferase activity"/>
    <property type="evidence" value="ECO:0007669"/>
    <property type="project" value="TreeGrafter"/>
</dbReference>
<dbReference type="HOGENOM" id="CLU_002761_0_0_1"/>
<evidence type="ECO:0000256" key="2">
    <source>
        <dbReference type="ARBA" id="ARBA00004797"/>
    </source>
</evidence>
<comment type="pathway">
    <text evidence="2">tRNA modification; wybutosine-tRNA(Phe) biosynthesis.</text>
</comment>
<comment type="caution">
    <text evidence="14">The sequence shown here is derived from an EMBL/GenBank/DDBJ whole genome shotgun (WGS) entry which is preliminary data.</text>
</comment>
<dbReference type="Gene3D" id="2.120.10.80">
    <property type="entry name" value="Kelch-type beta propeller"/>
    <property type="match status" value="1"/>
</dbReference>
<protein>
    <recommendedName>
        <fullName evidence="6">tRNA wybutosine-synthesizing protein 4</fullName>
        <ecNumber evidence="5">2.1.1.290</ecNumber>
        <ecNumber evidence="4">2.3.1.231</ecNumber>
    </recommendedName>
    <alternativeName>
        <fullName evidence="12">tRNA(Phe) (7-(3-amino-3-(methoxycarbonyl)propyl)wyosine(37)-N)-methoxycarbonyltransferase</fullName>
    </alternativeName>
    <alternativeName>
        <fullName evidence="11">tRNA(Phe) (7-(3-amino-3-carboxypropyl)wyosine(37)-O)-methyltransferase</fullName>
    </alternativeName>
</protein>
<evidence type="ECO:0000256" key="9">
    <source>
        <dbReference type="ARBA" id="ARBA00022691"/>
    </source>
</evidence>
<dbReference type="STRING" id="1206466.K0KR38"/>
<comment type="catalytic activity">
    <reaction evidence="13">
        <text>7-[(3S)-(3-amino-3-methoxycarbonyl)propyl]wyosine(37) in tRNA(Phe) + S-adenosyl-L-methionine + CO2 = wybutosine(37) in tRNA(Phe) + S-adenosyl-L-homocysteine + 2 H(+)</text>
        <dbReference type="Rhea" id="RHEA:37119"/>
        <dbReference type="Rhea" id="RHEA-COMP:11844"/>
        <dbReference type="Rhea" id="RHEA-COMP:11847"/>
        <dbReference type="ChEBI" id="CHEBI:15378"/>
        <dbReference type="ChEBI" id="CHEBI:16526"/>
        <dbReference type="ChEBI" id="CHEBI:57856"/>
        <dbReference type="ChEBI" id="CHEBI:59789"/>
        <dbReference type="ChEBI" id="CHEBI:73544"/>
        <dbReference type="ChEBI" id="CHEBI:74275"/>
        <dbReference type="EC" id="2.3.1.231"/>
    </reaction>
</comment>
<evidence type="ECO:0000256" key="12">
    <source>
        <dbReference type="ARBA" id="ARBA00030847"/>
    </source>
</evidence>
<dbReference type="InterPro" id="IPR007213">
    <property type="entry name" value="Ppm1/Ppm2/Tcmp"/>
</dbReference>
<dbReference type="EMBL" id="CAIF01000203">
    <property type="protein sequence ID" value="CCH45606.1"/>
    <property type="molecule type" value="Genomic_DNA"/>
</dbReference>
<dbReference type="Pfam" id="PF04072">
    <property type="entry name" value="LCM"/>
    <property type="match status" value="1"/>
</dbReference>
<keyword evidence="8 14" id="KW-0808">Transferase</keyword>
<evidence type="ECO:0000256" key="3">
    <source>
        <dbReference type="ARBA" id="ARBA00010703"/>
    </source>
</evidence>
<dbReference type="InterPro" id="IPR015915">
    <property type="entry name" value="Kelch-typ_b-propeller"/>
</dbReference>
<dbReference type="EC" id="2.3.1.231" evidence="4"/>
<dbReference type="InParanoid" id="K0KR38"/>
<reference evidence="14 15" key="1">
    <citation type="journal article" date="2012" name="Eukaryot. Cell">
        <title>Draft genome sequence of Wickerhamomyces ciferrii NRRL Y-1031 F-60-10.</title>
        <authorList>
            <person name="Schneider J."/>
            <person name="Andrea H."/>
            <person name="Blom J."/>
            <person name="Jaenicke S."/>
            <person name="Ruckert C."/>
            <person name="Schorsch C."/>
            <person name="Szczepanowski R."/>
            <person name="Farwick M."/>
            <person name="Goesmann A."/>
            <person name="Puhler A."/>
            <person name="Schaffer S."/>
            <person name="Tauch A."/>
            <person name="Kohler T."/>
            <person name="Brinkrolf K."/>
        </authorList>
    </citation>
    <scope>NUCLEOTIDE SEQUENCE [LARGE SCALE GENOMIC DNA]</scope>
    <source>
        <strain evidence="15">ATCC 14091 / BCRC 22168 / CBS 111 / JCM 3599 / NBRC 0793 / NRRL Y-1031 F-60-10</strain>
    </source>
</reference>